<reference evidence="1 2" key="1">
    <citation type="journal article" date="2019" name="Microorganisms">
        <title>Systematic Affiliation and Genome Analysis of Subtercola vilae DB165(T) with Particular Emphasis on Cold Adaptation of an Isolate from a High-Altitude Cold Volcano Lake.</title>
        <authorList>
            <person name="Villalobos A.S."/>
            <person name="Wiese J."/>
            <person name="Imhoff J.F."/>
            <person name="Dorador C."/>
            <person name="Keller A."/>
            <person name="Hentschel U."/>
        </authorList>
    </citation>
    <scope>NUCLEOTIDE SEQUENCE [LARGE SCALE GENOMIC DNA]</scope>
    <source>
        <strain evidence="1 2">DB165</strain>
    </source>
</reference>
<dbReference type="EMBL" id="QYRT01000004">
    <property type="protein sequence ID" value="TIH40069.1"/>
    <property type="molecule type" value="Genomic_DNA"/>
</dbReference>
<evidence type="ECO:0000313" key="1">
    <source>
        <dbReference type="EMBL" id="TIH40069.1"/>
    </source>
</evidence>
<sequence length="366" mass="37724">MSGFIVGAYAAAPGELDLDPRAEDEWYRHLRDIPGVGGLELAWAGTLHPRGVERLAEVLDPAWGSVVTCIPGTGRTLATDPVFGLASDNTDGRHRAVDDLARVHAEVRRLQHERGDAAVLAVEIHSAPHSFEVRSSPESFAASLSEVAAWPWGSARLMVEHCDAVVPAVSGRARLRAQKGFLSLADEIAAVAAANAAISAMQASTQTAAPASATSALRPAIGHALNWARSAIETRSVDGPAAHLAAMVSAGTPTAVMFSGVSPVETEYGEAFLDAHLPVAAPANGWAGAAGHGPVGAAENDRRSGLEPTSLLTGDIVQSTLALAGPTGFAYVGVKVGASRTRLTHLDRLAPTLATLAALEHAALTG</sequence>
<dbReference type="RefSeq" id="WP_136640702.1">
    <property type="nucleotide sequence ID" value="NZ_QYRT01000004.1"/>
</dbReference>
<comment type="caution">
    <text evidence="1">The sequence shown here is derived from an EMBL/GenBank/DDBJ whole genome shotgun (WGS) entry which is preliminary data.</text>
</comment>
<proteinExistence type="predicted"/>
<protein>
    <submittedName>
        <fullName evidence="1">DUF4862 family protein</fullName>
    </submittedName>
</protein>
<dbReference type="Proteomes" id="UP000306192">
    <property type="component" value="Unassembled WGS sequence"/>
</dbReference>
<accession>A0A4T2C847</accession>
<gene>
    <name evidence="1" type="ORF">D4765_02775</name>
</gene>
<name>A0A4T2C847_9MICO</name>
<dbReference type="Pfam" id="PF16154">
    <property type="entry name" value="DUF4862"/>
    <property type="match status" value="1"/>
</dbReference>
<dbReference type="InterPro" id="IPR032344">
    <property type="entry name" value="DUF4862"/>
</dbReference>
<organism evidence="1 2">
    <name type="scientific">Subtercola vilae</name>
    <dbReference type="NCBI Taxonomy" id="2056433"/>
    <lineage>
        <taxon>Bacteria</taxon>
        <taxon>Bacillati</taxon>
        <taxon>Actinomycetota</taxon>
        <taxon>Actinomycetes</taxon>
        <taxon>Micrococcales</taxon>
        <taxon>Microbacteriaceae</taxon>
        <taxon>Subtercola</taxon>
    </lineage>
</organism>
<dbReference type="AlphaFoldDB" id="A0A4T2C847"/>
<evidence type="ECO:0000313" key="2">
    <source>
        <dbReference type="Proteomes" id="UP000306192"/>
    </source>
</evidence>
<keyword evidence="2" id="KW-1185">Reference proteome</keyword>
<dbReference type="OrthoDB" id="7307665at2"/>